<feature type="region of interest" description="Disordered" evidence="1">
    <location>
        <begin position="93"/>
        <end position="112"/>
    </location>
</feature>
<evidence type="ECO:0000256" key="1">
    <source>
        <dbReference type="SAM" id="MobiDB-lite"/>
    </source>
</evidence>
<organism evidence="2 3">
    <name type="scientific">Marasmius oreades</name>
    <name type="common">fairy-ring Marasmius</name>
    <dbReference type="NCBI Taxonomy" id="181124"/>
    <lineage>
        <taxon>Eukaryota</taxon>
        <taxon>Fungi</taxon>
        <taxon>Dikarya</taxon>
        <taxon>Basidiomycota</taxon>
        <taxon>Agaricomycotina</taxon>
        <taxon>Agaricomycetes</taxon>
        <taxon>Agaricomycetidae</taxon>
        <taxon>Agaricales</taxon>
        <taxon>Marasmiineae</taxon>
        <taxon>Marasmiaceae</taxon>
        <taxon>Marasmius</taxon>
    </lineage>
</organism>
<accession>A0A9P7UWY9</accession>
<dbReference type="OrthoDB" id="3203159at2759"/>
<comment type="caution">
    <text evidence="2">The sequence shown here is derived from an EMBL/GenBank/DDBJ whole genome shotgun (WGS) entry which is preliminary data.</text>
</comment>
<sequence length="225" mass="25577">MLKTGFDYEGSEIILKVMDGAPANWSTMLTTQSYGTAEDLQTAMRYHEETLMDLDRERPRFSNQRDDSDHTFKPAYVPWSYLVGTCTDLPPPQFPKDDSNISKKTTPKAKGARPCHHCGSELHWDKECKYSKRTACVRLCEISVDDLEAQDEYEELFDNLSDNKTLQDFDSALQSSKSSNLEGCSTNQPDSETQTYHVTATSHEATIFKATMPPFKQPLNRQTHC</sequence>
<proteinExistence type="predicted"/>
<dbReference type="Proteomes" id="UP001049176">
    <property type="component" value="Chromosome 3"/>
</dbReference>
<evidence type="ECO:0000313" key="3">
    <source>
        <dbReference type="Proteomes" id="UP001049176"/>
    </source>
</evidence>
<name>A0A9P7UWY9_9AGAR</name>
<dbReference type="KEGG" id="more:E1B28_006846"/>
<reference evidence="2" key="1">
    <citation type="journal article" date="2021" name="Genome Biol. Evol.">
        <title>The assembled and annotated genome of the fairy-ring fungus Marasmius oreades.</title>
        <authorList>
            <person name="Hiltunen M."/>
            <person name="Ament-Velasquez S.L."/>
            <person name="Johannesson H."/>
        </authorList>
    </citation>
    <scope>NUCLEOTIDE SEQUENCE</scope>
    <source>
        <strain evidence="2">03SP1</strain>
    </source>
</reference>
<dbReference type="AlphaFoldDB" id="A0A9P7UWY9"/>
<dbReference type="EMBL" id="CM032183">
    <property type="protein sequence ID" value="KAG7096173.1"/>
    <property type="molecule type" value="Genomic_DNA"/>
</dbReference>
<keyword evidence="3" id="KW-1185">Reference proteome</keyword>
<gene>
    <name evidence="2" type="ORF">E1B28_006846</name>
</gene>
<protein>
    <submittedName>
        <fullName evidence="2">Uncharacterized protein</fullName>
    </submittedName>
</protein>
<dbReference type="RefSeq" id="XP_043012643.1">
    <property type="nucleotide sequence ID" value="XM_043151547.1"/>
</dbReference>
<evidence type="ECO:0000313" key="2">
    <source>
        <dbReference type="EMBL" id="KAG7096173.1"/>
    </source>
</evidence>
<dbReference type="GeneID" id="66075922"/>